<dbReference type="GO" id="GO:0016787">
    <property type="term" value="F:hydrolase activity"/>
    <property type="evidence" value="ECO:0007669"/>
    <property type="project" value="UniProtKB-KW"/>
</dbReference>
<dbReference type="InterPro" id="IPR027417">
    <property type="entry name" value="P-loop_NTPase"/>
</dbReference>
<dbReference type="InterPro" id="IPR000330">
    <property type="entry name" value="SNF2_N"/>
</dbReference>
<evidence type="ECO:0000313" key="4">
    <source>
        <dbReference type="EMBL" id="TQM95926.1"/>
    </source>
</evidence>
<reference evidence="4 5" key="1">
    <citation type="submission" date="2019-06" db="EMBL/GenBank/DDBJ databases">
        <title>Sequencing the genomes of 1000 actinobacteria strains.</title>
        <authorList>
            <person name="Klenk H.-P."/>
        </authorList>
    </citation>
    <scope>NUCLEOTIDE SEQUENCE [LARGE SCALE GENOMIC DNA]</scope>
    <source>
        <strain evidence="4 5">DSM 12362</strain>
    </source>
</reference>
<dbReference type="GO" id="GO:0005524">
    <property type="term" value="F:ATP binding"/>
    <property type="evidence" value="ECO:0007669"/>
    <property type="project" value="InterPro"/>
</dbReference>
<dbReference type="RefSeq" id="WP_141817616.1">
    <property type="nucleotide sequence ID" value="NZ_BAAAIL010000003.1"/>
</dbReference>
<dbReference type="InterPro" id="IPR001650">
    <property type="entry name" value="Helicase_C-like"/>
</dbReference>
<dbReference type="PROSITE" id="PS51194">
    <property type="entry name" value="HELICASE_CTER"/>
    <property type="match status" value="1"/>
</dbReference>
<evidence type="ECO:0000259" key="3">
    <source>
        <dbReference type="PROSITE" id="PS51194"/>
    </source>
</evidence>
<dbReference type="InterPro" id="IPR038718">
    <property type="entry name" value="SNF2-like_sf"/>
</dbReference>
<protein>
    <submittedName>
        <fullName evidence="4">Helicase-like protein</fullName>
    </submittedName>
</protein>
<dbReference type="GO" id="GO:0004386">
    <property type="term" value="F:helicase activity"/>
    <property type="evidence" value="ECO:0007669"/>
    <property type="project" value="UniProtKB-KW"/>
</dbReference>
<gene>
    <name evidence="4" type="ORF">FB476_0777</name>
</gene>
<dbReference type="CDD" id="cd17919">
    <property type="entry name" value="DEXHc_Snf"/>
    <property type="match status" value="1"/>
</dbReference>
<evidence type="ECO:0000256" key="1">
    <source>
        <dbReference type="ARBA" id="ARBA00022801"/>
    </source>
</evidence>
<keyword evidence="5" id="KW-1185">Reference proteome</keyword>
<dbReference type="SUPFAM" id="SSF52540">
    <property type="entry name" value="P-loop containing nucleoside triphosphate hydrolases"/>
    <property type="match status" value="2"/>
</dbReference>
<evidence type="ECO:0000313" key="5">
    <source>
        <dbReference type="Proteomes" id="UP000315133"/>
    </source>
</evidence>
<dbReference type="SMART" id="SM00487">
    <property type="entry name" value="DEXDc"/>
    <property type="match status" value="1"/>
</dbReference>
<keyword evidence="4" id="KW-0067">ATP-binding</keyword>
<dbReference type="PANTHER" id="PTHR10799">
    <property type="entry name" value="SNF2/RAD54 HELICASE FAMILY"/>
    <property type="match status" value="1"/>
</dbReference>
<keyword evidence="4" id="KW-0547">Nucleotide-binding</keyword>
<dbReference type="AlphaFoldDB" id="A0A543KLI7"/>
<dbReference type="OrthoDB" id="9760715at2"/>
<dbReference type="Proteomes" id="UP000315133">
    <property type="component" value="Unassembled WGS sequence"/>
</dbReference>
<accession>A0A543KLI7</accession>
<dbReference type="InterPro" id="IPR049730">
    <property type="entry name" value="SNF2/RAD54-like_C"/>
</dbReference>
<feature type="domain" description="Helicase ATP-binding" evidence="2">
    <location>
        <begin position="454"/>
        <end position="614"/>
    </location>
</feature>
<feature type="domain" description="Helicase C-terminal" evidence="3">
    <location>
        <begin position="694"/>
        <end position="857"/>
    </location>
</feature>
<dbReference type="PROSITE" id="PS51192">
    <property type="entry name" value="HELICASE_ATP_BIND_1"/>
    <property type="match status" value="1"/>
</dbReference>
<evidence type="ECO:0000259" key="2">
    <source>
        <dbReference type="PROSITE" id="PS51192"/>
    </source>
</evidence>
<dbReference type="CDD" id="cd18793">
    <property type="entry name" value="SF2_C_SNF"/>
    <property type="match status" value="1"/>
</dbReference>
<sequence length="880" mass="95932">MDRQERARLREVVADAGLLAPVARRVVEHRAATSGAGEQAREAFAGRVVEVHPPGQVHWRVLPLAPGDEEGLGRVAGAAGLVELDEQQAGLLDELARTVPADVERTRVLGPVRRLFTGPARRQEAREAAERLLTRHPLWAGEGLRRLLDRCDAQGREPAFPMSLTQALSPSVGLRDALGRPPDRAEVVAFEGGGLVAALPLLASVIPREQAAREQVLAAGGAVREAVARRLLEEMPVERLREATNERIRVGALEAAGLTTVQDVLERGAPLASLPGVGEVTARRIQGAAATLATLARDGASVTVDPHDRTPEATRLLTALHTWEVLRQAAKTTDVIALAQSLEPLAATIPPGATHLAVLGYGATPKDLLELLAPLPGRARELADALDRAMTGEAWDDFLRRPTDYFSLLSELGLVEETGTYGDLPDDVVEAVREQALDTRLLRVSLRGYQSFAARFALVRRKVLIGDEMGLGKTIEALAVLTHLAADRGRWFLVVCPASVLTGWTREIALRTELDVRRLHGPERDAEARRWRRDGGVAVTTYSTLGRIQEHLDGFELDALVVDEAHYVKNPGAGRSRRVRALAARTQHVVLLTGTPLENRVEEFASLVEMLQPDLLDVETATPVEFRRAVAPVYLRRNVEDVLVELPELVEVDDWLELSTADHEAYREAVERGSFQDMRRAAFRSGAASAKLARLVEIVEEAEDNGRRVIVFSHFREVLDAVARALPGRVFGPLTGSLPAERRQEVVDEFSVARGGAVLVAQIQVGGVGLNIQAASVVVICEPQVKPTTEWQAIARARRMGQLESVQVHRLLAEDSVDERMVEILSGKSDIFHAFARISDTAQSAPEAYDVSEADLARRVIEAERRRLLGAPADKAPWPA</sequence>
<proteinExistence type="predicted"/>
<dbReference type="Pfam" id="PF00176">
    <property type="entry name" value="SNF2-rel_dom"/>
    <property type="match status" value="1"/>
</dbReference>
<dbReference type="Gene3D" id="3.40.50.300">
    <property type="entry name" value="P-loop containing nucleotide triphosphate hydrolases"/>
    <property type="match status" value="1"/>
</dbReference>
<dbReference type="EMBL" id="VFPU01000001">
    <property type="protein sequence ID" value="TQM95926.1"/>
    <property type="molecule type" value="Genomic_DNA"/>
</dbReference>
<keyword evidence="4" id="KW-0347">Helicase</keyword>
<organism evidence="4 5">
    <name type="scientific">Ornithinimicrobium humiphilum</name>
    <dbReference type="NCBI Taxonomy" id="125288"/>
    <lineage>
        <taxon>Bacteria</taxon>
        <taxon>Bacillati</taxon>
        <taxon>Actinomycetota</taxon>
        <taxon>Actinomycetes</taxon>
        <taxon>Micrococcales</taxon>
        <taxon>Ornithinimicrobiaceae</taxon>
        <taxon>Ornithinimicrobium</taxon>
    </lineage>
</organism>
<dbReference type="Gene3D" id="3.40.50.10810">
    <property type="entry name" value="Tandem AAA-ATPase domain"/>
    <property type="match status" value="1"/>
</dbReference>
<name>A0A543KLI7_9MICO</name>
<dbReference type="SMART" id="SM00490">
    <property type="entry name" value="HELICc"/>
    <property type="match status" value="1"/>
</dbReference>
<dbReference type="InterPro" id="IPR014001">
    <property type="entry name" value="Helicase_ATP-bd"/>
</dbReference>
<dbReference type="Pfam" id="PF00271">
    <property type="entry name" value="Helicase_C"/>
    <property type="match status" value="1"/>
</dbReference>
<comment type="caution">
    <text evidence="4">The sequence shown here is derived from an EMBL/GenBank/DDBJ whole genome shotgun (WGS) entry which is preliminary data.</text>
</comment>
<keyword evidence="1" id="KW-0378">Hydrolase</keyword>